<organism evidence="2 3">
    <name type="scientific">Alkaliphilus hydrothermalis</name>
    <dbReference type="NCBI Taxonomy" id="1482730"/>
    <lineage>
        <taxon>Bacteria</taxon>
        <taxon>Bacillati</taxon>
        <taxon>Bacillota</taxon>
        <taxon>Clostridia</taxon>
        <taxon>Peptostreptococcales</taxon>
        <taxon>Natronincolaceae</taxon>
        <taxon>Alkaliphilus</taxon>
    </lineage>
</organism>
<keyword evidence="3" id="KW-1185">Reference proteome</keyword>
<protein>
    <submittedName>
        <fullName evidence="2">Radical SAM-linked protein</fullName>
    </submittedName>
</protein>
<dbReference type="EMBL" id="JAFBEE010000001">
    <property type="protein sequence ID" value="MBM7613589.1"/>
    <property type="molecule type" value="Genomic_DNA"/>
</dbReference>
<name>A0ABS2NKX3_9FIRM</name>
<dbReference type="Pfam" id="PF10105">
    <property type="entry name" value="DUF2344"/>
    <property type="match status" value="1"/>
</dbReference>
<evidence type="ECO:0000313" key="2">
    <source>
        <dbReference type="EMBL" id="MBM7613589.1"/>
    </source>
</evidence>
<feature type="domain" description="DUF2344" evidence="1">
    <location>
        <begin position="2"/>
        <end position="201"/>
    </location>
</feature>
<dbReference type="NCBIfam" id="TIGR03936">
    <property type="entry name" value="sam_1_link_chp"/>
    <property type="match status" value="1"/>
</dbReference>
<accession>A0ABS2NKX3</accession>
<evidence type="ECO:0000259" key="1">
    <source>
        <dbReference type="Pfam" id="PF10105"/>
    </source>
</evidence>
<dbReference type="Proteomes" id="UP001314796">
    <property type="component" value="Unassembled WGS sequence"/>
</dbReference>
<dbReference type="RefSeq" id="WP_204399878.1">
    <property type="nucleotide sequence ID" value="NZ_JAFBEE010000001.1"/>
</dbReference>
<gene>
    <name evidence="2" type="ORF">JOC73_000097</name>
</gene>
<comment type="caution">
    <text evidence="2">The sequence shown here is derived from an EMBL/GenBank/DDBJ whole genome shotgun (WGS) entry which is preliminary data.</text>
</comment>
<evidence type="ECO:0000313" key="3">
    <source>
        <dbReference type="Proteomes" id="UP001314796"/>
    </source>
</evidence>
<proteinExistence type="predicted"/>
<reference evidence="2 3" key="1">
    <citation type="submission" date="2021-01" db="EMBL/GenBank/DDBJ databases">
        <title>Genomic Encyclopedia of Type Strains, Phase IV (KMG-IV): sequencing the most valuable type-strain genomes for metagenomic binning, comparative biology and taxonomic classification.</title>
        <authorList>
            <person name="Goeker M."/>
        </authorList>
    </citation>
    <scope>NUCLEOTIDE SEQUENCE [LARGE SCALE GENOMIC DNA]</scope>
    <source>
        <strain evidence="2 3">DSM 25890</strain>
    </source>
</reference>
<sequence>MKLRSRFSKKGDLIFISHLDVVRLFERAMRRGKIPISYTQGFNPHPIMAFATALGVGVESEAEYIDIQVDEKIETDEFISRLNAVMPGGLKILMSQYIDSSEDSLMAILRRSIYLVKINLEKTFDEEAIKEKINHFLTLEEIIEVKEKKKKKGKGFRRDKNKVQETNIRPLIHDLSLFSMNGQELILKMNLTTGSSGNLKPEVLVRKLAEETDLPIILDTVRINRLELLKEKDGQYVTLIEG</sequence>
<dbReference type="InterPro" id="IPR018768">
    <property type="entry name" value="DUF2344"/>
</dbReference>